<dbReference type="SUPFAM" id="SSF46689">
    <property type="entry name" value="Homeodomain-like"/>
    <property type="match status" value="1"/>
</dbReference>
<name>A0A427XTZ0_9TREE</name>
<feature type="domain" description="Myb-like" evidence="2">
    <location>
        <begin position="77"/>
        <end position="129"/>
    </location>
</feature>
<dbReference type="InterPro" id="IPR001005">
    <property type="entry name" value="SANT/Myb"/>
</dbReference>
<dbReference type="PROSITE" id="PS50090">
    <property type="entry name" value="MYB_LIKE"/>
    <property type="match status" value="1"/>
</dbReference>
<feature type="compositionally biased region" description="Polar residues" evidence="1">
    <location>
        <begin position="68"/>
        <end position="82"/>
    </location>
</feature>
<proteinExistence type="predicted"/>
<keyword evidence="4" id="KW-1185">Reference proteome</keyword>
<dbReference type="AlphaFoldDB" id="A0A427XTZ0"/>
<dbReference type="EMBL" id="RSCD01000027">
    <property type="protein sequence ID" value="RSH82314.1"/>
    <property type="molecule type" value="Genomic_DNA"/>
</dbReference>
<dbReference type="InterPro" id="IPR009057">
    <property type="entry name" value="Homeodomain-like_sf"/>
</dbReference>
<dbReference type="Proteomes" id="UP000279259">
    <property type="component" value="Unassembled WGS sequence"/>
</dbReference>
<feature type="region of interest" description="Disordered" evidence="1">
    <location>
        <begin position="1"/>
        <end position="84"/>
    </location>
</feature>
<accession>A0A427XTZ0</accession>
<organism evidence="3 4">
    <name type="scientific">Saitozyma podzolica</name>
    <dbReference type="NCBI Taxonomy" id="1890683"/>
    <lineage>
        <taxon>Eukaryota</taxon>
        <taxon>Fungi</taxon>
        <taxon>Dikarya</taxon>
        <taxon>Basidiomycota</taxon>
        <taxon>Agaricomycotina</taxon>
        <taxon>Tremellomycetes</taxon>
        <taxon>Tremellales</taxon>
        <taxon>Trimorphomycetaceae</taxon>
        <taxon>Saitozyma</taxon>
    </lineage>
</organism>
<feature type="compositionally biased region" description="Low complexity" evidence="1">
    <location>
        <begin position="9"/>
        <end position="29"/>
    </location>
</feature>
<dbReference type="CDD" id="cd00167">
    <property type="entry name" value="SANT"/>
    <property type="match status" value="1"/>
</dbReference>
<protein>
    <recommendedName>
        <fullName evidence="2">Myb-like domain-containing protein</fullName>
    </recommendedName>
</protein>
<feature type="region of interest" description="Disordered" evidence="1">
    <location>
        <begin position="201"/>
        <end position="248"/>
    </location>
</feature>
<reference evidence="3 4" key="1">
    <citation type="submission" date="2018-11" db="EMBL/GenBank/DDBJ databases">
        <title>Genome sequence of Saitozyma podzolica DSM 27192.</title>
        <authorList>
            <person name="Aliyu H."/>
            <person name="Gorte O."/>
            <person name="Ochsenreither K."/>
        </authorList>
    </citation>
    <scope>NUCLEOTIDE SEQUENCE [LARGE SCALE GENOMIC DNA]</scope>
    <source>
        <strain evidence="3 4">DSM 27192</strain>
    </source>
</reference>
<dbReference type="Gene3D" id="1.10.10.60">
    <property type="entry name" value="Homeodomain-like"/>
    <property type="match status" value="1"/>
</dbReference>
<comment type="caution">
    <text evidence="3">The sequence shown here is derived from an EMBL/GenBank/DDBJ whole genome shotgun (WGS) entry which is preliminary data.</text>
</comment>
<evidence type="ECO:0000313" key="3">
    <source>
        <dbReference type="EMBL" id="RSH82314.1"/>
    </source>
</evidence>
<sequence>MSETKPAHSPASRADTAATPPSSTSSTSSIEHLPRPIPAPSSSRKRKPSPIPIPKQPKKKALGRPKGGSSQTTAASANSKTTGAWKREEVRALWDAMSLIPTSFKWDEVASKVPGRDKISCRNKWRYDMLPKLQAFIDSLGDMSARPCPVTDPQTVDDHLKSLERRAVHNPAPSSFHFIGDSPVHSAISARPRSLISSLVSMDSASPSPKQSDRKRPASPLAAPSPAKSSKPTPSPGKPSKKAAVGRGESWTKDDVLKLYNLINPRKLGIDWKAIEREMGDPKGSNACRKEVSYVQSVGLHVFALYPSTKAQRTDIPVVKAHVGLTPVNAARYVVEVAQPPISASPG</sequence>
<evidence type="ECO:0000256" key="1">
    <source>
        <dbReference type="SAM" id="MobiDB-lite"/>
    </source>
</evidence>
<evidence type="ECO:0000259" key="2">
    <source>
        <dbReference type="PROSITE" id="PS50090"/>
    </source>
</evidence>
<dbReference type="OrthoDB" id="272624at2759"/>
<feature type="compositionally biased region" description="Low complexity" evidence="1">
    <location>
        <begin position="218"/>
        <end position="232"/>
    </location>
</feature>
<feature type="compositionally biased region" description="Polar residues" evidence="1">
    <location>
        <begin position="201"/>
        <end position="210"/>
    </location>
</feature>
<gene>
    <name evidence="3" type="ORF">EHS25_006024</name>
</gene>
<dbReference type="SMART" id="SM00717">
    <property type="entry name" value="SANT"/>
    <property type="match status" value="2"/>
</dbReference>
<evidence type="ECO:0000313" key="4">
    <source>
        <dbReference type="Proteomes" id="UP000279259"/>
    </source>
</evidence>